<dbReference type="PANTHER" id="PTHR21738">
    <property type="entry name" value="RIBOSOMAL RNA PROCESSING PROTEIN 36 HOMOLOG"/>
    <property type="match status" value="1"/>
</dbReference>
<evidence type="ECO:0000256" key="9">
    <source>
        <dbReference type="ARBA" id="ARBA00023274"/>
    </source>
</evidence>
<dbReference type="OrthoDB" id="448446at2759"/>
<feature type="region of interest" description="Disordered" evidence="12">
    <location>
        <begin position="250"/>
        <end position="283"/>
    </location>
</feature>
<dbReference type="PANTHER" id="PTHR21738:SF0">
    <property type="entry name" value="RIBOSOMAL RNA PROCESSING PROTEIN 36 HOMOLOG"/>
    <property type="match status" value="1"/>
</dbReference>
<evidence type="ECO:0000256" key="3">
    <source>
        <dbReference type="ARBA" id="ARBA00011167"/>
    </source>
</evidence>
<dbReference type="InterPro" id="IPR009292">
    <property type="entry name" value="RRP36"/>
</dbReference>
<keyword evidence="14" id="KW-1185">Reference proteome</keyword>
<keyword evidence="6 11" id="KW-0698">rRNA processing</keyword>
<evidence type="ECO:0000256" key="12">
    <source>
        <dbReference type="SAM" id="MobiDB-lite"/>
    </source>
</evidence>
<accession>A0A167VZZ3</accession>
<feature type="compositionally biased region" description="Basic and acidic residues" evidence="12">
    <location>
        <begin position="345"/>
        <end position="362"/>
    </location>
</feature>
<dbReference type="Pfam" id="PF06102">
    <property type="entry name" value="RRP36"/>
    <property type="match status" value="1"/>
</dbReference>
<organism evidence="13 14">
    <name type="scientific">Ascosphaera apis ARSEF 7405</name>
    <dbReference type="NCBI Taxonomy" id="392613"/>
    <lineage>
        <taxon>Eukaryota</taxon>
        <taxon>Fungi</taxon>
        <taxon>Dikarya</taxon>
        <taxon>Ascomycota</taxon>
        <taxon>Pezizomycotina</taxon>
        <taxon>Eurotiomycetes</taxon>
        <taxon>Eurotiomycetidae</taxon>
        <taxon>Onygenales</taxon>
        <taxon>Ascosphaeraceae</taxon>
        <taxon>Ascosphaera</taxon>
    </lineage>
</organism>
<feature type="compositionally biased region" description="Basic and acidic residues" evidence="12">
    <location>
        <begin position="1"/>
        <end position="18"/>
    </location>
</feature>
<feature type="compositionally biased region" description="Basic and acidic residues" evidence="12">
    <location>
        <begin position="158"/>
        <end position="173"/>
    </location>
</feature>
<keyword evidence="7" id="KW-0175">Coiled coil</keyword>
<dbReference type="VEuPathDB" id="FungiDB:AAP_05060"/>
<sequence>MSASKLLDRRVKVQKGGDDFDDDDELDQFSGTESDAGTAESGDDQENSDEEMSGEGEEEEEEGEKAEEGEEEEEIDEDEEEEAEEEEEEESASESDDPAQDARDALNDISFGALAKAQGSLGKRKRPAADIEAEKLANRKSLEEVRNKLLALREEKARERAAKGDYKAGEFKRSSKHAPTIMSSKHAVTRKRTVVEPLPVPKARDPRFDSAVLSNGLPKAVGAMGSAAEVARQRYAFLDEYRNDEIATLRKQMSQTKNPEEKERLKRQITSMSDRQRAVKRKDVERKIRAEHKKKERELIREGKKSKAYYLKDSEVKKQAQVARFKEMSGRQKQKALEHRRKKIASKERKEMPWARRTAEDT</sequence>
<comment type="similarity">
    <text evidence="2 11">Belongs to the RRP36 family.</text>
</comment>
<evidence type="ECO:0000256" key="1">
    <source>
        <dbReference type="ARBA" id="ARBA00004604"/>
    </source>
</evidence>
<dbReference type="EMBL" id="AZGZ01000027">
    <property type="protein sequence ID" value="KZZ88239.1"/>
    <property type="molecule type" value="Genomic_DNA"/>
</dbReference>
<dbReference type="Proteomes" id="UP000242877">
    <property type="component" value="Unassembled WGS sequence"/>
</dbReference>
<evidence type="ECO:0000256" key="10">
    <source>
        <dbReference type="ARBA" id="ARBA00025053"/>
    </source>
</evidence>
<evidence type="ECO:0000256" key="6">
    <source>
        <dbReference type="ARBA" id="ARBA00022552"/>
    </source>
</evidence>
<evidence type="ECO:0000313" key="14">
    <source>
        <dbReference type="Proteomes" id="UP000242877"/>
    </source>
</evidence>
<keyword evidence="5 11" id="KW-0690">Ribosome biogenesis</keyword>
<keyword evidence="9 11" id="KW-0687">Ribonucleoprotein</keyword>
<feature type="region of interest" description="Disordered" evidence="12">
    <location>
        <begin position="158"/>
        <end position="213"/>
    </location>
</feature>
<keyword evidence="8 11" id="KW-0539">Nucleus</keyword>
<feature type="compositionally biased region" description="Acidic residues" evidence="12">
    <location>
        <begin position="41"/>
        <end position="99"/>
    </location>
</feature>
<feature type="region of interest" description="Disordered" evidence="12">
    <location>
        <begin position="1"/>
        <end position="111"/>
    </location>
</feature>
<feature type="compositionally biased region" description="Basic residues" evidence="12">
    <location>
        <begin position="332"/>
        <end position="344"/>
    </location>
</feature>
<dbReference type="AlphaFoldDB" id="A0A167VZZ3"/>
<reference evidence="13 14" key="1">
    <citation type="journal article" date="2016" name="Genome Biol. Evol.">
        <title>Divergent and convergent evolution of fungal pathogenicity.</title>
        <authorList>
            <person name="Shang Y."/>
            <person name="Xiao G."/>
            <person name="Zheng P."/>
            <person name="Cen K."/>
            <person name="Zhan S."/>
            <person name="Wang C."/>
        </authorList>
    </citation>
    <scope>NUCLEOTIDE SEQUENCE [LARGE SCALE GENOMIC DNA]</scope>
    <source>
        <strain evidence="13 14">ARSEF 7405</strain>
    </source>
</reference>
<comment type="caution">
    <text evidence="13">The sequence shown here is derived from an EMBL/GenBank/DDBJ whole genome shotgun (WGS) entry which is preliminary data.</text>
</comment>
<dbReference type="GO" id="GO:0005730">
    <property type="term" value="C:nucleolus"/>
    <property type="evidence" value="ECO:0007669"/>
    <property type="project" value="UniProtKB-SubCell"/>
</dbReference>
<proteinExistence type="inferred from homology"/>
<comment type="subcellular location">
    <subcellularLocation>
        <location evidence="1 11">Nucleus</location>
        <location evidence="1 11">Nucleolus</location>
    </subcellularLocation>
</comment>
<evidence type="ECO:0000256" key="2">
    <source>
        <dbReference type="ARBA" id="ARBA00009418"/>
    </source>
</evidence>
<evidence type="ECO:0000256" key="11">
    <source>
        <dbReference type="RuleBase" id="RU368027"/>
    </source>
</evidence>
<name>A0A167VZZ3_9EURO</name>
<evidence type="ECO:0000256" key="5">
    <source>
        <dbReference type="ARBA" id="ARBA00022517"/>
    </source>
</evidence>
<dbReference type="GO" id="GO:0030686">
    <property type="term" value="C:90S preribosome"/>
    <property type="evidence" value="ECO:0007669"/>
    <property type="project" value="TreeGrafter"/>
</dbReference>
<protein>
    <recommendedName>
        <fullName evidence="4 11">rRNA biogenesis protein RRP36</fullName>
    </recommendedName>
</protein>
<evidence type="ECO:0000256" key="8">
    <source>
        <dbReference type="ARBA" id="ARBA00023242"/>
    </source>
</evidence>
<comment type="subunit">
    <text evidence="3 11">Associates with 90S and pre-40S pre-ribosomal particles.</text>
</comment>
<evidence type="ECO:0000313" key="13">
    <source>
        <dbReference type="EMBL" id="KZZ88239.1"/>
    </source>
</evidence>
<dbReference type="GO" id="GO:0000462">
    <property type="term" value="P:maturation of SSU-rRNA from tricistronic rRNA transcript (SSU-rRNA, 5.8S rRNA, LSU-rRNA)"/>
    <property type="evidence" value="ECO:0007669"/>
    <property type="project" value="TreeGrafter"/>
</dbReference>
<evidence type="ECO:0000256" key="4">
    <source>
        <dbReference type="ARBA" id="ARBA00016695"/>
    </source>
</evidence>
<feature type="region of interest" description="Disordered" evidence="12">
    <location>
        <begin position="325"/>
        <end position="362"/>
    </location>
</feature>
<feature type="compositionally biased region" description="Basic and acidic residues" evidence="12">
    <location>
        <begin position="274"/>
        <end position="283"/>
    </location>
</feature>
<gene>
    <name evidence="13" type="ORF">AAP_05060</name>
</gene>
<evidence type="ECO:0000256" key="7">
    <source>
        <dbReference type="ARBA" id="ARBA00023054"/>
    </source>
</evidence>
<comment type="function">
    <text evidence="10 11">Component of the 90S pre-ribosome involved in the maturation of rRNAs. Required for early cleavages of the pre-RNAs in the 40S ribosomal subunit maturation pathway.</text>
</comment>